<evidence type="ECO:0000313" key="1">
    <source>
        <dbReference type="EMBL" id="MBB6551021.1"/>
    </source>
</evidence>
<reference evidence="1 2" key="1">
    <citation type="submission" date="2020-08" db="EMBL/GenBank/DDBJ databases">
        <title>Sequencing the genomes of 1000 actinobacteria strains.</title>
        <authorList>
            <person name="Klenk H.-P."/>
        </authorList>
    </citation>
    <scope>NUCLEOTIDE SEQUENCE [LARGE SCALE GENOMIC DNA]</scope>
    <source>
        <strain evidence="1 2">DSM 43768</strain>
    </source>
</reference>
<gene>
    <name evidence="1" type="ORF">HD593_005816</name>
</gene>
<accession>A0A7X0NWP8</accession>
<sequence length="151" mass="15598">MTLKPDPRSGGRRITIPALAPVAGLIGVALVAVPAQADAGCIPPGSTVCTDRTGSGAGVVIHATNNGPAVWTVRASSTAGGAETEIFRRVTADIDTYPTIVHPDGGFRFYRMCATNPRTDEFRMVVIFNMTGKDPAGQAGVGPHTAVLTPQ</sequence>
<proteinExistence type="predicted"/>
<keyword evidence="2" id="KW-1185">Reference proteome</keyword>
<protein>
    <submittedName>
        <fullName evidence="1">Uncharacterized protein</fullName>
    </submittedName>
</protein>
<dbReference type="RefSeq" id="WP_185105177.1">
    <property type="nucleotide sequence ID" value="NZ_BAAAXY010000163.1"/>
</dbReference>
<dbReference type="EMBL" id="JACHMI010000001">
    <property type="protein sequence ID" value="MBB6551021.1"/>
    <property type="molecule type" value="Genomic_DNA"/>
</dbReference>
<dbReference type="Proteomes" id="UP000565579">
    <property type="component" value="Unassembled WGS sequence"/>
</dbReference>
<evidence type="ECO:0000313" key="2">
    <source>
        <dbReference type="Proteomes" id="UP000565579"/>
    </source>
</evidence>
<dbReference type="AlphaFoldDB" id="A0A7X0NWP8"/>
<organism evidence="1 2">
    <name type="scientific">Nonomuraea rubra</name>
    <dbReference type="NCBI Taxonomy" id="46180"/>
    <lineage>
        <taxon>Bacteria</taxon>
        <taxon>Bacillati</taxon>
        <taxon>Actinomycetota</taxon>
        <taxon>Actinomycetes</taxon>
        <taxon>Streptosporangiales</taxon>
        <taxon>Streptosporangiaceae</taxon>
        <taxon>Nonomuraea</taxon>
    </lineage>
</organism>
<comment type="caution">
    <text evidence="1">The sequence shown here is derived from an EMBL/GenBank/DDBJ whole genome shotgun (WGS) entry which is preliminary data.</text>
</comment>
<name>A0A7X0NWP8_9ACTN</name>